<feature type="domain" description="Acyl-CoA dehydrogenase/oxidase C-terminal" evidence="6">
    <location>
        <begin position="236"/>
        <end position="388"/>
    </location>
</feature>
<dbReference type="EMBL" id="QFFJ01000001">
    <property type="protein sequence ID" value="RBL92019.1"/>
    <property type="molecule type" value="Genomic_DNA"/>
</dbReference>
<dbReference type="InterPro" id="IPR006091">
    <property type="entry name" value="Acyl-CoA_Oxase/DH_mid-dom"/>
</dbReference>
<comment type="similarity">
    <text evidence="2 5">Belongs to the acyl-CoA dehydrogenase family.</text>
</comment>
<dbReference type="Gene3D" id="1.10.540.10">
    <property type="entry name" value="Acyl-CoA dehydrogenase/oxidase, N-terminal domain"/>
    <property type="match status" value="1"/>
</dbReference>
<feature type="domain" description="Acyl-CoA oxidase/dehydrogenase middle" evidence="7">
    <location>
        <begin position="122"/>
        <end position="222"/>
    </location>
</feature>
<dbReference type="PANTHER" id="PTHR43884">
    <property type="entry name" value="ACYL-COA DEHYDROGENASE"/>
    <property type="match status" value="1"/>
</dbReference>
<dbReference type="PANTHER" id="PTHR43884:SF19">
    <property type="entry name" value="ACYL-COA DEHYDROGENASE FADE4-RELATED"/>
    <property type="match status" value="1"/>
</dbReference>
<evidence type="ECO:0000313" key="9">
    <source>
        <dbReference type="Proteomes" id="UP000253410"/>
    </source>
</evidence>
<keyword evidence="5" id="KW-0560">Oxidoreductase</keyword>
<evidence type="ECO:0000313" key="8">
    <source>
        <dbReference type="EMBL" id="RBL92019.1"/>
    </source>
</evidence>
<dbReference type="SUPFAM" id="SSF47203">
    <property type="entry name" value="Acyl-CoA dehydrogenase C-terminal domain-like"/>
    <property type="match status" value="1"/>
</dbReference>
<evidence type="ECO:0000256" key="5">
    <source>
        <dbReference type="RuleBase" id="RU362125"/>
    </source>
</evidence>
<name>A0A365Y089_9BACT</name>
<dbReference type="OrthoDB" id="3666321at2"/>
<keyword evidence="3 5" id="KW-0285">Flavoprotein</keyword>
<dbReference type="Gene3D" id="1.20.140.10">
    <property type="entry name" value="Butyryl-CoA Dehydrogenase, subunit A, domain 3"/>
    <property type="match status" value="1"/>
</dbReference>
<evidence type="ECO:0000256" key="2">
    <source>
        <dbReference type="ARBA" id="ARBA00009347"/>
    </source>
</evidence>
<sequence length="581" mass="65113">MLADVITYHDFETFLGGVNKKDGLFSFDSLLALDEKALYPEQQVEALNQWGLHRYFIPAAYGGKLTDLRDIYYYWFLLARRDLTTAIAYGGTFLGALSVWVAGSETLRHKVAADILCHKKIAFSLTERENGSDLLQTRVLADYDAETDTFELSGEKWLFNHASKSSFTSVLAKTSPDSGPRAYSMLYTPTLGEAADSITVTGLDRIHTVGMKGLDLGGLVFNGHPVQGTSLVGKQGMGFELAVTSMQVSKLLLGGLALGSLDTLFRTAVDFCRQRMLYKNEIIHIPVLRLKLTSILLDMLLAESFCLSGIRAAQVLPSQLSLLSVMVKAFVPSLVEKATGVLSGLLGARSFITSETDYRIFQKQARDNAIIPVFDGNTYVNYQLVIKQLEVVFALAETIRQPDPETLRQVYQRDVELPPVDFSRLSLLSKGKDDLAFGCQYLKEALNKEDMAEEEGVSAIIEMLDLLIREMEKVRQWFLHEKGQSKTPYEMEAAVFHYAERYTMLRAAGAVACMIFYNRKEIHPLLKWPLLLQLSLKKVIAALNGKYFDMQKEEEDMLMAYILHCNSNGYTFSLFPVKTAM</sequence>
<dbReference type="InterPro" id="IPR009075">
    <property type="entry name" value="AcylCo_DH/oxidase_C"/>
</dbReference>
<dbReference type="AlphaFoldDB" id="A0A365Y089"/>
<dbReference type="Pfam" id="PF02770">
    <property type="entry name" value="Acyl-CoA_dh_M"/>
    <property type="match status" value="1"/>
</dbReference>
<evidence type="ECO:0000256" key="1">
    <source>
        <dbReference type="ARBA" id="ARBA00001974"/>
    </source>
</evidence>
<dbReference type="Gene3D" id="2.40.110.10">
    <property type="entry name" value="Butyryl-CoA Dehydrogenase, subunit A, domain 2"/>
    <property type="match status" value="1"/>
</dbReference>
<comment type="cofactor">
    <cofactor evidence="1 5">
        <name>FAD</name>
        <dbReference type="ChEBI" id="CHEBI:57692"/>
    </cofactor>
</comment>
<protein>
    <recommendedName>
        <fullName evidence="10">Acyl-CoA dehydrogenase</fullName>
    </recommendedName>
</protein>
<proteinExistence type="inferred from homology"/>
<gene>
    <name evidence="8" type="ORF">DF182_05320</name>
</gene>
<comment type="caution">
    <text evidence="8">The sequence shown here is derived from an EMBL/GenBank/DDBJ whole genome shotgun (WGS) entry which is preliminary data.</text>
</comment>
<dbReference type="GO" id="GO:0050660">
    <property type="term" value="F:flavin adenine dinucleotide binding"/>
    <property type="evidence" value="ECO:0007669"/>
    <property type="project" value="InterPro"/>
</dbReference>
<evidence type="ECO:0008006" key="10">
    <source>
        <dbReference type="Google" id="ProtNLM"/>
    </source>
</evidence>
<dbReference type="Pfam" id="PF00441">
    <property type="entry name" value="Acyl-CoA_dh_1"/>
    <property type="match status" value="1"/>
</dbReference>
<dbReference type="Proteomes" id="UP000253410">
    <property type="component" value="Unassembled WGS sequence"/>
</dbReference>
<dbReference type="RefSeq" id="WP_113614620.1">
    <property type="nucleotide sequence ID" value="NZ_QFFJ01000001.1"/>
</dbReference>
<evidence type="ECO:0000256" key="4">
    <source>
        <dbReference type="ARBA" id="ARBA00022827"/>
    </source>
</evidence>
<dbReference type="SUPFAM" id="SSF56645">
    <property type="entry name" value="Acyl-CoA dehydrogenase NM domain-like"/>
    <property type="match status" value="1"/>
</dbReference>
<dbReference type="InterPro" id="IPR036250">
    <property type="entry name" value="AcylCo_DH-like_C"/>
</dbReference>
<evidence type="ECO:0000259" key="7">
    <source>
        <dbReference type="Pfam" id="PF02770"/>
    </source>
</evidence>
<organism evidence="8 9">
    <name type="scientific">Chitinophaga flava</name>
    <dbReference type="NCBI Taxonomy" id="2259036"/>
    <lineage>
        <taxon>Bacteria</taxon>
        <taxon>Pseudomonadati</taxon>
        <taxon>Bacteroidota</taxon>
        <taxon>Chitinophagia</taxon>
        <taxon>Chitinophagales</taxon>
        <taxon>Chitinophagaceae</taxon>
        <taxon>Chitinophaga</taxon>
    </lineage>
</organism>
<dbReference type="GO" id="GO:0003995">
    <property type="term" value="F:acyl-CoA dehydrogenase activity"/>
    <property type="evidence" value="ECO:0007669"/>
    <property type="project" value="TreeGrafter"/>
</dbReference>
<reference evidence="8 9" key="1">
    <citation type="submission" date="2018-05" db="EMBL/GenBank/DDBJ databases">
        <title>Chitinophaga sp. K3CV102501T nov., isolated from isolated from a monsoon evergreen broad-leaved forest soil.</title>
        <authorList>
            <person name="Lv Y."/>
        </authorList>
    </citation>
    <scope>NUCLEOTIDE SEQUENCE [LARGE SCALE GENOMIC DNA]</scope>
    <source>
        <strain evidence="8 9">GDMCC 1.1325</strain>
    </source>
</reference>
<keyword evidence="4 5" id="KW-0274">FAD</keyword>
<accession>A0A365Y089</accession>
<keyword evidence="9" id="KW-1185">Reference proteome</keyword>
<dbReference type="InterPro" id="IPR037069">
    <property type="entry name" value="AcylCoA_DH/ox_N_sf"/>
</dbReference>
<evidence type="ECO:0000256" key="3">
    <source>
        <dbReference type="ARBA" id="ARBA00022630"/>
    </source>
</evidence>
<evidence type="ECO:0000259" key="6">
    <source>
        <dbReference type="Pfam" id="PF00441"/>
    </source>
</evidence>
<dbReference type="GO" id="GO:0005886">
    <property type="term" value="C:plasma membrane"/>
    <property type="evidence" value="ECO:0007669"/>
    <property type="project" value="TreeGrafter"/>
</dbReference>
<dbReference type="InterPro" id="IPR009100">
    <property type="entry name" value="AcylCoA_DH/oxidase_NM_dom_sf"/>
</dbReference>
<dbReference type="InterPro" id="IPR046373">
    <property type="entry name" value="Acyl-CoA_Oxase/DH_mid-dom_sf"/>
</dbReference>